<accession>A0A8S1J8T0</accession>
<organism evidence="1 2">
    <name type="scientific">Ostreobium quekettii</name>
    <dbReference type="NCBI Taxonomy" id="121088"/>
    <lineage>
        <taxon>Eukaryota</taxon>
        <taxon>Viridiplantae</taxon>
        <taxon>Chlorophyta</taxon>
        <taxon>core chlorophytes</taxon>
        <taxon>Ulvophyceae</taxon>
        <taxon>TCBD clade</taxon>
        <taxon>Bryopsidales</taxon>
        <taxon>Ostreobineae</taxon>
        <taxon>Ostreobiaceae</taxon>
        <taxon>Ostreobium</taxon>
    </lineage>
</organism>
<sequence length="212" mass="24093">MDPFFLTFRDPALERRYVRHIAAVKNLNIDRCYWWWAFIVRGIAYWRYAVRFGPGHFAVARVYLAWLVAEAVLRRTSAMSSLPHLREPLVVISRLIHTVEVGTMAEHSLSDLLDFQGDHLSMKSIMTSLMIDGLIPMMFLGLFQPLRFWLHLPVHLISSIFILGTMNLQVCSLTGGAGVPGMTQILMGLDATAKHIVGTVFTTHLNDEPSWK</sequence>
<proteinExistence type="predicted"/>
<dbReference type="AlphaFoldDB" id="A0A8S1J8T0"/>
<feature type="non-terminal residue" evidence="1">
    <location>
        <position position="1"/>
    </location>
</feature>
<dbReference type="EMBL" id="CAJHUC010001790">
    <property type="protein sequence ID" value="CAD7702331.1"/>
    <property type="molecule type" value="Genomic_DNA"/>
</dbReference>
<dbReference type="Proteomes" id="UP000708148">
    <property type="component" value="Unassembled WGS sequence"/>
</dbReference>
<comment type="caution">
    <text evidence="1">The sequence shown here is derived from an EMBL/GenBank/DDBJ whole genome shotgun (WGS) entry which is preliminary data.</text>
</comment>
<keyword evidence="2" id="KW-1185">Reference proteome</keyword>
<reference evidence="1" key="1">
    <citation type="submission" date="2020-12" db="EMBL/GenBank/DDBJ databases">
        <authorList>
            <person name="Iha C."/>
        </authorList>
    </citation>
    <scope>NUCLEOTIDE SEQUENCE</scope>
</reference>
<name>A0A8S1J8T0_9CHLO</name>
<evidence type="ECO:0000313" key="2">
    <source>
        <dbReference type="Proteomes" id="UP000708148"/>
    </source>
</evidence>
<evidence type="ECO:0000313" key="1">
    <source>
        <dbReference type="EMBL" id="CAD7702331.1"/>
    </source>
</evidence>
<gene>
    <name evidence="1" type="ORF">OSTQU699_LOCUS7688</name>
</gene>
<protein>
    <submittedName>
        <fullName evidence="1">Uncharacterized protein</fullName>
    </submittedName>
</protein>